<reference evidence="2 3" key="1">
    <citation type="submission" date="2013-08" db="EMBL/GenBank/DDBJ databases">
        <title>The genome sequence of Skermanella stibiiresistens.</title>
        <authorList>
            <person name="Zhu W."/>
            <person name="Wang G."/>
        </authorList>
    </citation>
    <scope>NUCLEOTIDE SEQUENCE [LARGE SCALE GENOMIC DNA]</scope>
    <source>
        <strain evidence="2 3">SB22</strain>
    </source>
</reference>
<evidence type="ECO:0000313" key="2">
    <source>
        <dbReference type="EMBL" id="EWY38723.1"/>
    </source>
</evidence>
<name>W9H4P7_9PROT</name>
<accession>W9H4P7</accession>
<evidence type="ECO:0008006" key="4">
    <source>
        <dbReference type="Google" id="ProtNLM"/>
    </source>
</evidence>
<gene>
    <name evidence="2" type="ORF">N825_11135</name>
</gene>
<evidence type="ECO:0000256" key="1">
    <source>
        <dbReference type="SAM" id="SignalP"/>
    </source>
</evidence>
<dbReference type="InterPro" id="IPR008309">
    <property type="entry name" value="YdbL"/>
</dbReference>
<comment type="caution">
    <text evidence="2">The sequence shown here is derived from an EMBL/GenBank/DDBJ whole genome shotgun (WGS) entry which is preliminary data.</text>
</comment>
<sequence length="116" mass="11974">MTRWLMILALSLWTAAAAPGFASPALAQAPLDAAKQAGLVGEKPDGLIGFVAGTVPADVGALVGQINAGRLERYAEIAKTNGTSVDSVRAVAGRRLIDRTPAGQFVMTASGAWQRK</sequence>
<dbReference type="RefSeq" id="WP_037456316.1">
    <property type="nucleotide sequence ID" value="NZ_AVFL01000016.1"/>
</dbReference>
<dbReference type="PIRSF" id="PIRSF025560">
    <property type="entry name" value="UCP025560"/>
    <property type="match status" value="1"/>
</dbReference>
<protein>
    <recommendedName>
        <fullName evidence="4">DUF1318 domain-containing protein</fullName>
    </recommendedName>
</protein>
<dbReference type="AlphaFoldDB" id="W9H4P7"/>
<dbReference type="Proteomes" id="UP000019486">
    <property type="component" value="Unassembled WGS sequence"/>
</dbReference>
<feature type="signal peptide" evidence="1">
    <location>
        <begin position="1"/>
        <end position="27"/>
    </location>
</feature>
<dbReference type="STRING" id="1385369.N825_11135"/>
<organism evidence="2 3">
    <name type="scientific">Skermanella stibiiresistens SB22</name>
    <dbReference type="NCBI Taxonomy" id="1385369"/>
    <lineage>
        <taxon>Bacteria</taxon>
        <taxon>Pseudomonadati</taxon>
        <taxon>Pseudomonadota</taxon>
        <taxon>Alphaproteobacteria</taxon>
        <taxon>Rhodospirillales</taxon>
        <taxon>Azospirillaceae</taxon>
        <taxon>Skermanella</taxon>
    </lineage>
</organism>
<dbReference type="PATRIC" id="fig|1385369.3.peg.4200"/>
<feature type="chain" id="PRO_5004920819" description="DUF1318 domain-containing protein" evidence="1">
    <location>
        <begin position="28"/>
        <end position="116"/>
    </location>
</feature>
<keyword evidence="1" id="KW-0732">Signal</keyword>
<keyword evidence="3" id="KW-1185">Reference proteome</keyword>
<dbReference type="EMBL" id="AVFL01000016">
    <property type="protein sequence ID" value="EWY38723.1"/>
    <property type="molecule type" value="Genomic_DNA"/>
</dbReference>
<evidence type="ECO:0000313" key="3">
    <source>
        <dbReference type="Proteomes" id="UP000019486"/>
    </source>
</evidence>
<dbReference type="Pfam" id="PF07027">
    <property type="entry name" value="DUF1318"/>
    <property type="match status" value="1"/>
</dbReference>
<proteinExistence type="predicted"/>